<comment type="similarity">
    <text evidence="6">Belongs to the LptE lipoprotein family.</text>
</comment>
<keyword evidence="3 6" id="KW-0564">Palmitate</keyword>
<comment type="caution">
    <text evidence="9">The sequence shown here is derived from an EMBL/GenBank/DDBJ whole genome shotgun (WGS) entry which is preliminary data.</text>
</comment>
<keyword evidence="10" id="KW-1185">Reference proteome</keyword>
<evidence type="ECO:0000256" key="8">
    <source>
        <dbReference type="SAM" id="SignalP"/>
    </source>
</evidence>
<dbReference type="Pfam" id="PF04390">
    <property type="entry name" value="LptE"/>
    <property type="match status" value="1"/>
</dbReference>
<name>A0A4R7NY47_9GAMM</name>
<evidence type="ECO:0000256" key="4">
    <source>
        <dbReference type="ARBA" id="ARBA00023237"/>
    </source>
</evidence>
<organism evidence="9 10">
    <name type="scientific">Panacagrimonas perspica</name>
    <dbReference type="NCBI Taxonomy" id="381431"/>
    <lineage>
        <taxon>Bacteria</taxon>
        <taxon>Pseudomonadati</taxon>
        <taxon>Pseudomonadota</taxon>
        <taxon>Gammaproteobacteria</taxon>
        <taxon>Nevskiales</taxon>
        <taxon>Nevskiaceae</taxon>
        <taxon>Panacagrimonas</taxon>
    </lineage>
</organism>
<dbReference type="PANTHER" id="PTHR38098">
    <property type="entry name" value="LPS-ASSEMBLY LIPOPROTEIN LPTE"/>
    <property type="match status" value="1"/>
</dbReference>
<keyword evidence="1 6" id="KW-0732">Signal</keyword>
<comment type="function">
    <text evidence="6">Together with LptD, is involved in the assembly of lipopolysaccharide (LPS) at the surface of the outer membrane. Required for the proper assembly of LptD. Binds LPS and may serve as the LPS recognition site at the outer membrane.</text>
</comment>
<evidence type="ECO:0000256" key="2">
    <source>
        <dbReference type="ARBA" id="ARBA00023136"/>
    </source>
</evidence>
<comment type="subunit">
    <text evidence="6">Component of the lipopolysaccharide transport and assembly complex. Interacts with LptD.</text>
</comment>
<feature type="signal peptide" evidence="8">
    <location>
        <begin position="1"/>
        <end position="24"/>
    </location>
</feature>
<feature type="chain" id="PRO_5030099489" description="LPS-assembly lipoprotein LptE" evidence="8">
    <location>
        <begin position="25"/>
        <end position="224"/>
    </location>
</feature>
<evidence type="ECO:0000256" key="6">
    <source>
        <dbReference type="HAMAP-Rule" id="MF_01186"/>
    </source>
</evidence>
<dbReference type="GO" id="GO:0001530">
    <property type="term" value="F:lipopolysaccharide binding"/>
    <property type="evidence" value="ECO:0007669"/>
    <property type="project" value="TreeGrafter"/>
</dbReference>
<keyword evidence="2 6" id="KW-0472">Membrane</keyword>
<keyword evidence="4 6" id="KW-0998">Cell outer membrane</keyword>
<dbReference type="PANTHER" id="PTHR38098:SF1">
    <property type="entry name" value="LPS-ASSEMBLY LIPOPROTEIN LPTE"/>
    <property type="match status" value="1"/>
</dbReference>
<proteinExistence type="inferred from homology"/>
<dbReference type="GO" id="GO:0043165">
    <property type="term" value="P:Gram-negative-bacterium-type cell outer membrane assembly"/>
    <property type="evidence" value="ECO:0007669"/>
    <property type="project" value="UniProtKB-UniRule"/>
</dbReference>
<dbReference type="HAMAP" id="MF_01186">
    <property type="entry name" value="LPS_assembly_LptE"/>
    <property type="match status" value="1"/>
</dbReference>
<reference evidence="9 10" key="1">
    <citation type="submission" date="2019-03" db="EMBL/GenBank/DDBJ databases">
        <title>Genomic Encyclopedia of Type Strains, Phase IV (KMG-IV): sequencing the most valuable type-strain genomes for metagenomic binning, comparative biology and taxonomic classification.</title>
        <authorList>
            <person name="Goeker M."/>
        </authorList>
    </citation>
    <scope>NUCLEOTIDE SEQUENCE [LARGE SCALE GENOMIC DNA]</scope>
    <source>
        <strain evidence="9 10">DSM 26377</strain>
    </source>
</reference>
<evidence type="ECO:0000256" key="3">
    <source>
        <dbReference type="ARBA" id="ARBA00023139"/>
    </source>
</evidence>
<evidence type="ECO:0000256" key="7">
    <source>
        <dbReference type="SAM" id="MobiDB-lite"/>
    </source>
</evidence>
<dbReference type="RefSeq" id="WP_133883252.1">
    <property type="nucleotide sequence ID" value="NZ_MWIN01000008.1"/>
</dbReference>
<evidence type="ECO:0000256" key="1">
    <source>
        <dbReference type="ARBA" id="ARBA00022729"/>
    </source>
</evidence>
<dbReference type="OrthoDB" id="7349153at2"/>
<sequence length="224" mass="24384">MKRTLRAFTLLGLGALLAACGFHAAGTRPLPDPLKRVRIDLVAPYRVSEPPVETSLRDRLTQRGAQVVKKIKGDDSVTVIRLSDLRESREVLSVGSDGKALEYELILRVRYEVRTGQHVWIPPSQMEARRDYSFNAQQVLPKEQEAERLREFLEDEMAEMLLLRIEAATARAVEEPEAAAPAVAPDAAPVAPATSSTPEGPTPAPQTLDSTTAAPDAAPTTPAE</sequence>
<dbReference type="GO" id="GO:1990351">
    <property type="term" value="C:transporter complex"/>
    <property type="evidence" value="ECO:0007669"/>
    <property type="project" value="TreeGrafter"/>
</dbReference>
<dbReference type="AlphaFoldDB" id="A0A4R7NY47"/>
<dbReference type="PROSITE" id="PS51257">
    <property type="entry name" value="PROKAR_LIPOPROTEIN"/>
    <property type="match status" value="1"/>
</dbReference>
<dbReference type="EMBL" id="SOBT01000011">
    <property type="protein sequence ID" value="TDU25641.1"/>
    <property type="molecule type" value="Genomic_DNA"/>
</dbReference>
<comment type="subcellular location">
    <subcellularLocation>
        <location evidence="6">Cell outer membrane</location>
        <topology evidence="6">Lipid-anchor</topology>
    </subcellularLocation>
</comment>
<gene>
    <name evidence="6" type="primary">lptE</name>
    <name evidence="9" type="ORF">DFR24_4085</name>
</gene>
<keyword evidence="5 6" id="KW-0449">Lipoprotein</keyword>
<evidence type="ECO:0000256" key="5">
    <source>
        <dbReference type="ARBA" id="ARBA00023288"/>
    </source>
</evidence>
<feature type="region of interest" description="Disordered" evidence="7">
    <location>
        <begin position="175"/>
        <end position="224"/>
    </location>
</feature>
<feature type="compositionally biased region" description="Low complexity" evidence="7">
    <location>
        <begin position="178"/>
        <end position="199"/>
    </location>
</feature>
<evidence type="ECO:0000313" key="10">
    <source>
        <dbReference type="Proteomes" id="UP000295341"/>
    </source>
</evidence>
<dbReference type="InterPro" id="IPR007485">
    <property type="entry name" value="LPS_assembly_LptE"/>
</dbReference>
<protein>
    <recommendedName>
        <fullName evidence="6">LPS-assembly lipoprotein LptE</fullName>
    </recommendedName>
</protein>
<accession>A0A4R7NY47</accession>
<dbReference type="GO" id="GO:0015920">
    <property type="term" value="P:lipopolysaccharide transport"/>
    <property type="evidence" value="ECO:0007669"/>
    <property type="project" value="TreeGrafter"/>
</dbReference>
<dbReference type="Proteomes" id="UP000295341">
    <property type="component" value="Unassembled WGS sequence"/>
</dbReference>
<dbReference type="Gene3D" id="3.30.160.150">
    <property type="entry name" value="Lipoprotein like domain"/>
    <property type="match status" value="1"/>
</dbReference>
<feature type="compositionally biased region" description="Low complexity" evidence="7">
    <location>
        <begin position="211"/>
        <end position="224"/>
    </location>
</feature>
<evidence type="ECO:0000313" key="9">
    <source>
        <dbReference type="EMBL" id="TDU25641.1"/>
    </source>
</evidence>
<dbReference type="GO" id="GO:0009279">
    <property type="term" value="C:cell outer membrane"/>
    <property type="evidence" value="ECO:0007669"/>
    <property type="project" value="UniProtKB-SubCell"/>
</dbReference>